<dbReference type="PANTHER" id="PTHR46206:SF7">
    <property type="entry name" value="P450, PUTATIVE (EUROFUNG)-RELATED"/>
    <property type="match status" value="1"/>
</dbReference>
<dbReference type="InterPro" id="IPR036396">
    <property type="entry name" value="Cyt_P450_sf"/>
</dbReference>
<dbReference type="RefSeq" id="XP_060330595.1">
    <property type="nucleotide sequence ID" value="XM_060481958.1"/>
</dbReference>
<evidence type="ECO:0000313" key="7">
    <source>
        <dbReference type="Proteomes" id="UP001175211"/>
    </source>
</evidence>
<evidence type="ECO:0000256" key="5">
    <source>
        <dbReference type="ARBA" id="ARBA00023004"/>
    </source>
</evidence>
<evidence type="ECO:0000256" key="2">
    <source>
        <dbReference type="ARBA" id="ARBA00010617"/>
    </source>
</evidence>
<evidence type="ECO:0000256" key="3">
    <source>
        <dbReference type="ARBA" id="ARBA00022723"/>
    </source>
</evidence>
<protein>
    <submittedName>
        <fullName evidence="6">Cytochrome P450</fullName>
    </submittedName>
</protein>
<dbReference type="GeneID" id="85365506"/>
<dbReference type="SUPFAM" id="SSF48264">
    <property type="entry name" value="Cytochrome P450"/>
    <property type="match status" value="1"/>
</dbReference>
<evidence type="ECO:0000256" key="4">
    <source>
        <dbReference type="ARBA" id="ARBA00023002"/>
    </source>
</evidence>
<proteinExistence type="inferred from homology"/>
<sequence length="156" mass="17333">MCVGRCKIPMVVPVDIMTGIIGKLYVRLSGLQGRMANHLHPLLEEHKCDCDDHDDMLTWVNEAAPSGRQSVEDIALCMLNVNFTALHTTAMTFTHVVLHLASKPEYIDILRSEIEDAANGNPLDQAALERCWKLDSFLKESQRLNGLGAREPVPAL</sequence>
<dbReference type="GO" id="GO:0004497">
    <property type="term" value="F:monooxygenase activity"/>
    <property type="evidence" value="ECO:0007669"/>
    <property type="project" value="InterPro"/>
</dbReference>
<dbReference type="GO" id="GO:0005506">
    <property type="term" value="F:iron ion binding"/>
    <property type="evidence" value="ECO:0007669"/>
    <property type="project" value="InterPro"/>
</dbReference>
<dbReference type="AlphaFoldDB" id="A0AA39KC75"/>
<name>A0AA39KC75_ARMTA</name>
<reference evidence="6" key="1">
    <citation type="submission" date="2023-06" db="EMBL/GenBank/DDBJ databases">
        <authorList>
            <consortium name="Lawrence Berkeley National Laboratory"/>
            <person name="Ahrendt S."/>
            <person name="Sahu N."/>
            <person name="Indic B."/>
            <person name="Wong-Bajracharya J."/>
            <person name="Merenyi Z."/>
            <person name="Ke H.-M."/>
            <person name="Monk M."/>
            <person name="Kocsube S."/>
            <person name="Drula E."/>
            <person name="Lipzen A."/>
            <person name="Balint B."/>
            <person name="Henrissat B."/>
            <person name="Andreopoulos B."/>
            <person name="Martin F.M."/>
            <person name="Harder C.B."/>
            <person name="Rigling D."/>
            <person name="Ford K.L."/>
            <person name="Foster G.D."/>
            <person name="Pangilinan J."/>
            <person name="Papanicolaou A."/>
            <person name="Barry K."/>
            <person name="LaButti K."/>
            <person name="Viragh M."/>
            <person name="Koriabine M."/>
            <person name="Yan M."/>
            <person name="Riley R."/>
            <person name="Champramary S."/>
            <person name="Plett K.L."/>
            <person name="Tsai I.J."/>
            <person name="Slot J."/>
            <person name="Sipos G."/>
            <person name="Plett J."/>
            <person name="Nagy L.G."/>
            <person name="Grigoriev I.V."/>
        </authorList>
    </citation>
    <scope>NUCLEOTIDE SEQUENCE</scope>
    <source>
        <strain evidence="6">CCBAS 213</strain>
    </source>
</reference>
<gene>
    <name evidence="6" type="ORF">EV420DRAFT_392461</name>
</gene>
<keyword evidence="5" id="KW-0408">Iron</keyword>
<evidence type="ECO:0000313" key="6">
    <source>
        <dbReference type="EMBL" id="KAK0458307.1"/>
    </source>
</evidence>
<keyword evidence="3" id="KW-0479">Metal-binding</keyword>
<dbReference type="Gene3D" id="1.10.630.10">
    <property type="entry name" value="Cytochrome P450"/>
    <property type="match status" value="1"/>
</dbReference>
<keyword evidence="4" id="KW-0560">Oxidoreductase</keyword>
<comment type="cofactor">
    <cofactor evidence="1">
        <name>heme</name>
        <dbReference type="ChEBI" id="CHEBI:30413"/>
    </cofactor>
</comment>
<dbReference type="PANTHER" id="PTHR46206">
    <property type="entry name" value="CYTOCHROME P450"/>
    <property type="match status" value="1"/>
</dbReference>
<dbReference type="GO" id="GO:0020037">
    <property type="term" value="F:heme binding"/>
    <property type="evidence" value="ECO:0007669"/>
    <property type="project" value="InterPro"/>
</dbReference>
<dbReference type="Proteomes" id="UP001175211">
    <property type="component" value="Unassembled WGS sequence"/>
</dbReference>
<evidence type="ECO:0000256" key="1">
    <source>
        <dbReference type="ARBA" id="ARBA00001971"/>
    </source>
</evidence>
<comment type="caution">
    <text evidence="6">The sequence shown here is derived from an EMBL/GenBank/DDBJ whole genome shotgun (WGS) entry which is preliminary data.</text>
</comment>
<accession>A0AA39KC75</accession>
<dbReference type="GO" id="GO:0016705">
    <property type="term" value="F:oxidoreductase activity, acting on paired donors, with incorporation or reduction of molecular oxygen"/>
    <property type="evidence" value="ECO:0007669"/>
    <property type="project" value="InterPro"/>
</dbReference>
<dbReference type="Pfam" id="PF00067">
    <property type="entry name" value="p450"/>
    <property type="match status" value="1"/>
</dbReference>
<keyword evidence="7" id="KW-1185">Reference proteome</keyword>
<comment type="similarity">
    <text evidence="2">Belongs to the cytochrome P450 family.</text>
</comment>
<dbReference type="InterPro" id="IPR001128">
    <property type="entry name" value="Cyt_P450"/>
</dbReference>
<dbReference type="EMBL" id="JAUEPS010000018">
    <property type="protein sequence ID" value="KAK0458307.1"/>
    <property type="molecule type" value="Genomic_DNA"/>
</dbReference>
<organism evidence="6 7">
    <name type="scientific">Armillaria tabescens</name>
    <name type="common">Ringless honey mushroom</name>
    <name type="synonym">Agaricus tabescens</name>
    <dbReference type="NCBI Taxonomy" id="1929756"/>
    <lineage>
        <taxon>Eukaryota</taxon>
        <taxon>Fungi</taxon>
        <taxon>Dikarya</taxon>
        <taxon>Basidiomycota</taxon>
        <taxon>Agaricomycotina</taxon>
        <taxon>Agaricomycetes</taxon>
        <taxon>Agaricomycetidae</taxon>
        <taxon>Agaricales</taxon>
        <taxon>Marasmiineae</taxon>
        <taxon>Physalacriaceae</taxon>
        <taxon>Desarmillaria</taxon>
    </lineage>
</organism>